<evidence type="ECO:0008006" key="8">
    <source>
        <dbReference type="Google" id="ProtNLM"/>
    </source>
</evidence>
<evidence type="ECO:0000313" key="7">
    <source>
        <dbReference type="Proteomes" id="UP000076532"/>
    </source>
</evidence>
<evidence type="ECO:0000313" key="5">
    <source>
        <dbReference type="EMBL" id="KZP02837.1"/>
    </source>
</evidence>
<dbReference type="Pfam" id="PF07052">
    <property type="entry name" value="Hep_59"/>
    <property type="match status" value="1"/>
</dbReference>
<dbReference type="GO" id="GO:0005681">
    <property type="term" value="C:spliceosomal complex"/>
    <property type="evidence" value="ECO:0007669"/>
    <property type="project" value="TreeGrafter"/>
</dbReference>
<accession>A0A166IS80</accession>
<keyword evidence="7" id="KW-1185">Reference proteome</keyword>
<dbReference type="GO" id="GO:0000398">
    <property type="term" value="P:mRNA splicing, via spliceosome"/>
    <property type="evidence" value="ECO:0007669"/>
    <property type="project" value="TreeGrafter"/>
</dbReference>
<feature type="region of interest" description="Disordered" evidence="4">
    <location>
        <begin position="206"/>
        <end position="284"/>
    </location>
</feature>
<evidence type="ECO:0000256" key="2">
    <source>
        <dbReference type="ARBA" id="ARBA00007643"/>
    </source>
</evidence>
<feature type="compositionally biased region" description="Acidic residues" evidence="4">
    <location>
        <begin position="19"/>
        <end position="29"/>
    </location>
</feature>
<name>A0A166IS80_9AGAM</name>
<dbReference type="PANTHER" id="PTHR13486:SF2">
    <property type="entry name" value="SPLICING FACTOR C9ORF78"/>
    <property type="match status" value="1"/>
</dbReference>
<dbReference type="OrthoDB" id="5627at2759"/>
<dbReference type="Proteomes" id="UP000076532">
    <property type="component" value="Unassembled WGS sequence"/>
</dbReference>
<evidence type="ECO:0000256" key="1">
    <source>
        <dbReference type="ARBA" id="ARBA00004123"/>
    </source>
</evidence>
<feature type="compositionally biased region" description="Basic and acidic residues" evidence="4">
    <location>
        <begin position="235"/>
        <end position="247"/>
    </location>
</feature>
<dbReference type="EMBL" id="KV418276">
    <property type="protein sequence ID" value="KZP02837.1"/>
    <property type="molecule type" value="Genomic_DNA"/>
</dbReference>
<dbReference type="AlphaFoldDB" id="A0A166IS80"/>
<feature type="compositionally biased region" description="Polar residues" evidence="4">
    <location>
        <begin position="105"/>
        <end position="115"/>
    </location>
</feature>
<dbReference type="STRING" id="436010.A0A166IS80"/>
<comment type="similarity">
    <text evidence="2">Belongs to the TLS1 family.</text>
</comment>
<gene>
    <name evidence="6" type="ORF">FIBSPDRAFT_1045001</name>
    <name evidence="5" type="ORF">FIBSPDRAFT_1055618</name>
</gene>
<evidence type="ECO:0000313" key="6">
    <source>
        <dbReference type="EMBL" id="KZP20117.1"/>
    </source>
</evidence>
<keyword evidence="3" id="KW-0539">Nucleus</keyword>
<dbReference type="InterPro" id="IPR010756">
    <property type="entry name" value="Tls1-like"/>
</dbReference>
<dbReference type="PANTHER" id="PTHR13486">
    <property type="entry name" value="TELOMERE LENGTH AND SILENCING PROTEIN 1 TLS1 FAMILY MEMBER"/>
    <property type="match status" value="1"/>
</dbReference>
<sequence>MIKKRTRPQPRIREPSPEVPDEPLLEDADDKLPLADLIELRKLRKARQGIDVDRLNKGDVKKKRRRPTEDEEKDQGGLKAGASKDVVDDEEDEDDAEAKARRVVRNNNFTGQTNALDVDKHMMAYIEENLKVRGRPLEEDNAAPGPVDPQDELYKVSERWSTNKKTENEGSVTNSLAMLTAIPEVDLGMDTRLKNIEETEKAKRIVAEDRKAKHPANNDEEHLAASRFYRPNLKQKSDADTLRDAKLEAMGLPPQEDRRNHNHSGAQMSTDEAVMERFKKRMRK</sequence>
<feature type="region of interest" description="Disordered" evidence="4">
    <location>
        <begin position="1"/>
        <end position="31"/>
    </location>
</feature>
<feature type="compositionally biased region" description="Basic and acidic residues" evidence="4">
    <location>
        <begin position="48"/>
        <end position="59"/>
    </location>
</feature>
<feature type="compositionally biased region" description="Acidic residues" evidence="4">
    <location>
        <begin position="87"/>
        <end position="96"/>
    </location>
</feature>
<reference evidence="6 7" key="1">
    <citation type="journal article" date="2016" name="Mol. Biol. Evol.">
        <title>Comparative Genomics of Early-Diverging Mushroom-Forming Fungi Provides Insights into the Origins of Lignocellulose Decay Capabilities.</title>
        <authorList>
            <person name="Nagy L.G."/>
            <person name="Riley R."/>
            <person name="Tritt A."/>
            <person name="Adam C."/>
            <person name="Daum C."/>
            <person name="Floudas D."/>
            <person name="Sun H."/>
            <person name="Yadav J.S."/>
            <person name="Pangilinan J."/>
            <person name="Larsson K.H."/>
            <person name="Matsuura K."/>
            <person name="Barry K."/>
            <person name="Labutti K."/>
            <person name="Kuo R."/>
            <person name="Ohm R.A."/>
            <person name="Bhattacharya S.S."/>
            <person name="Shirouzu T."/>
            <person name="Yoshinaga Y."/>
            <person name="Martin F.M."/>
            <person name="Grigoriev I.V."/>
            <person name="Hibbett D.S."/>
        </authorList>
    </citation>
    <scope>NUCLEOTIDE SEQUENCE [LARGE SCALE GENOMIC DNA]</scope>
    <source>
        <strain evidence="6 7">CBS 109695</strain>
    </source>
</reference>
<dbReference type="EMBL" id="KV417557">
    <property type="protein sequence ID" value="KZP20117.1"/>
    <property type="molecule type" value="Genomic_DNA"/>
</dbReference>
<evidence type="ECO:0000256" key="4">
    <source>
        <dbReference type="SAM" id="MobiDB-lite"/>
    </source>
</evidence>
<organism evidence="6 7">
    <name type="scientific">Athelia psychrophila</name>
    <dbReference type="NCBI Taxonomy" id="1759441"/>
    <lineage>
        <taxon>Eukaryota</taxon>
        <taxon>Fungi</taxon>
        <taxon>Dikarya</taxon>
        <taxon>Basidiomycota</taxon>
        <taxon>Agaricomycotina</taxon>
        <taxon>Agaricomycetes</taxon>
        <taxon>Agaricomycetidae</taxon>
        <taxon>Atheliales</taxon>
        <taxon>Atheliaceae</taxon>
        <taxon>Athelia</taxon>
    </lineage>
</organism>
<feature type="compositionally biased region" description="Basic residues" evidence="4">
    <location>
        <begin position="1"/>
        <end position="10"/>
    </location>
</feature>
<feature type="region of interest" description="Disordered" evidence="4">
    <location>
        <begin position="48"/>
        <end position="115"/>
    </location>
</feature>
<feature type="compositionally biased region" description="Basic and acidic residues" evidence="4">
    <location>
        <begin position="206"/>
        <end position="224"/>
    </location>
</feature>
<protein>
    <recommendedName>
        <fullName evidence="8">Hepatocellular carcinoma-associated antigen 59-domain-containing protein</fullName>
    </recommendedName>
</protein>
<proteinExistence type="inferred from homology"/>
<evidence type="ECO:0000256" key="3">
    <source>
        <dbReference type="ARBA" id="ARBA00023242"/>
    </source>
</evidence>
<comment type="subcellular location">
    <subcellularLocation>
        <location evidence="1">Nucleus</location>
    </subcellularLocation>
</comment>